<accession>A0A078ILD8</accession>
<organism evidence="9 10">
    <name type="scientific">Brassica napus</name>
    <name type="common">Rape</name>
    <dbReference type="NCBI Taxonomy" id="3708"/>
    <lineage>
        <taxon>Eukaryota</taxon>
        <taxon>Viridiplantae</taxon>
        <taxon>Streptophyta</taxon>
        <taxon>Embryophyta</taxon>
        <taxon>Tracheophyta</taxon>
        <taxon>Spermatophyta</taxon>
        <taxon>Magnoliopsida</taxon>
        <taxon>eudicotyledons</taxon>
        <taxon>Gunneridae</taxon>
        <taxon>Pentapetalae</taxon>
        <taxon>rosids</taxon>
        <taxon>malvids</taxon>
        <taxon>Brassicales</taxon>
        <taxon>Brassicaceae</taxon>
        <taxon>Brassiceae</taxon>
        <taxon>Brassica</taxon>
    </lineage>
</organism>
<evidence type="ECO:0000256" key="3">
    <source>
        <dbReference type="ARBA" id="ARBA00022525"/>
    </source>
</evidence>
<dbReference type="Proteomes" id="UP001295469">
    <property type="component" value="Chromosome A05"/>
</dbReference>
<dbReference type="GO" id="GO:0005179">
    <property type="term" value="F:hormone activity"/>
    <property type="evidence" value="ECO:0007669"/>
    <property type="project" value="UniProtKB-KW"/>
</dbReference>
<keyword evidence="6" id="KW-1015">Disulfide bond</keyword>
<reference evidence="9 10" key="1">
    <citation type="journal article" date="2014" name="Science">
        <title>Plant genetics. Early allopolyploid evolution in the post-Neolithic Brassica napus oilseed genome.</title>
        <authorList>
            <person name="Chalhoub B."/>
            <person name="Denoeud F."/>
            <person name="Liu S."/>
            <person name="Parkin I.A."/>
            <person name="Tang H."/>
            <person name="Wang X."/>
            <person name="Chiquet J."/>
            <person name="Belcram H."/>
            <person name="Tong C."/>
            <person name="Samans B."/>
            <person name="Correa M."/>
            <person name="Da Silva C."/>
            <person name="Just J."/>
            <person name="Falentin C."/>
            <person name="Koh C.S."/>
            <person name="Le Clainche I."/>
            <person name="Bernard M."/>
            <person name="Bento P."/>
            <person name="Noel B."/>
            <person name="Labadie K."/>
            <person name="Alberti A."/>
            <person name="Charles M."/>
            <person name="Arnaud D."/>
            <person name="Guo H."/>
            <person name="Daviaud C."/>
            <person name="Alamery S."/>
            <person name="Jabbari K."/>
            <person name="Zhao M."/>
            <person name="Edger P.P."/>
            <person name="Chelaifa H."/>
            <person name="Tack D."/>
            <person name="Lassalle G."/>
            <person name="Mestiri I."/>
            <person name="Schnel N."/>
            <person name="Le Paslier M.C."/>
            <person name="Fan G."/>
            <person name="Renault V."/>
            <person name="Bayer P.E."/>
            <person name="Golicz A.A."/>
            <person name="Manoli S."/>
            <person name="Lee T.H."/>
            <person name="Thi V.H."/>
            <person name="Chalabi S."/>
            <person name="Hu Q."/>
            <person name="Fan C."/>
            <person name="Tollenaere R."/>
            <person name="Lu Y."/>
            <person name="Battail C."/>
            <person name="Shen J."/>
            <person name="Sidebottom C.H."/>
            <person name="Wang X."/>
            <person name="Canaguier A."/>
            <person name="Chauveau A."/>
            <person name="Berard A."/>
            <person name="Deniot G."/>
            <person name="Guan M."/>
            <person name="Liu Z."/>
            <person name="Sun F."/>
            <person name="Lim Y.P."/>
            <person name="Lyons E."/>
            <person name="Town C.D."/>
            <person name="Bancroft I."/>
            <person name="Wang X."/>
            <person name="Meng J."/>
            <person name="Ma J."/>
            <person name="Pires J.C."/>
            <person name="King G.J."/>
            <person name="Brunel D."/>
            <person name="Delourme R."/>
            <person name="Renard M."/>
            <person name="Aury J.M."/>
            <person name="Adams K.L."/>
            <person name="Batley J."/>
            <person name="Snowdon R.J."/>
            <person name="Tost J."/>
            <person name="Edwards D."/>
            <person name="Zhou Y."/>
            <person name="Hua W."/>
            <person name="Sharpe A.G."/>
            <person name="Paterson A.H."/>
            <person name="Guan C."/>
            <person name="Wincker P."/>
        </authorList>
    </citation>
    <scope>NUCLEOTIDE SEQUENCE [LARGE SCALE GENOMIC DNA]</scope>
    <source>
        <strain evidence="10">cv. Darmor-bzh</strain>
    </source>
</reference>
<comment type="subcellular location">
    <subcellularLocation>
        <location evidence="1">Secreted</location>
    </subcellularLocation>
</comment>
<keyword evidence="4" id="KW-0372">Hormone</keyword>
<evidence type="ECO:0000256" key="7">
    <source>
        <dbReference type="ARBA" id="ARBA00037228"/>
    </source>
</evidence>
<dbReference type="OMA" id="CVFISSM"/>
<protein>
    <submittedName>
        <fullName evidence="8">(rape) hypothetical protein</fullName>
    </submittedName>
    <submittedName>
        <fullName evidence="9">BnaAnng10590D protein</fullName>
    </submittedName>
</protein>
<dbReference type="InterPro" id="IPR008801">
    <property type="entry name" value="RALF"/>
</dbReference>
<comment type="function">
    <text evidence="7">Cell signaling peptide that may regulate plant stress, growth, and development. Mediates a rapid alkalinization of extracellular space by mediating a transient increase in the cytoplasmic Ca(2+) concentration leading to a calcium-dependent signaling events through a cell surface receptor and a concomitant activation of some intracellular mitogen-activated protein kinases.</text>
</comment>
<dbReference type="Proteomes" id="UP000028999">
    <property type="component" value="Unassembled WGS sequence"/>
</dbReference>
<dbReference type="EMBL" id="HG994359">
    <property type="protein sequence ID" value="CAF2103208.1"/>
    <property type="molecule type" value="Genomic_DNA"/>
</dbReference>
<evidence type="ECO:0000256" key="6">
    <source>
        <dbReference type="ARBA" id="ARBA00023157"/>
    </source>
</evidence>
<dbReference type="PROSITE" id="PS51257">
    <property type="entry name" value="PROKAR_LIPOPROTEIN"/>
    <property type="match status" value="1"/>
</dbReference>
<evidence type="ECO:0000256" key="4">
    <source>
        <dbReference type="ARBA" id="ARBA00022702"/>
    </source>
</evidence>
<dbReference type="GO" id="GO:0040008">
    <property type="term" value="P:regulation of growth"/>
    <property type="evidence" value="ECO:0007669"/>
    <property type="project" value="UniProtKB-ARBA"/>
</dbReference>
<name>A0A078ILD8_BRANA</name>
<keyword evidence="3" id="KW-0964">Secreted</keyword>
<reference evidence="8" key="3">
    <citation type="submission" date="2021-01" db="EMBL/GenBank/DDBJ databases">
        <authorList>
            <consortium name="Genoscope - CEA"/>
            <person name="William W."/>
        </authorList>
    </citation>
    <scope>NUCLEOTIDE SEQUENCE</scope>
</reference>
<dbReference type="PANTHER" id="PTHR34270:SF3">
    <property type="entry name" value="PROTEIN RALF-LIKE 16-RELATED"/>
    <property type="match status" value="1"/>
</dbReference>
<keyword evidence="10" id="KW-1185">Reference proteome</keyword>
<evidence type="ECO:0000313" key="9">
    <source>
        <dbReference type="EMBL" id="CDY50752.1"/>
    </source>
</evidence>
<dbReference type="AlphaFoldDB" id="A0A078ILD8"/>
<dbReference type="Pfam" id="PF05498">
    <property type="entry name" value="RALF"/>
    <property type="match status" value="1"/>
</dbReference>
<gene>
    <name evidence="9" type="primary">BnaAnng10590D</name>
    <name evidence="8" type="ORF">DARMORV10_A05P42830.1</name>
    <name evidence="9" type="ORF">GSBRNA2T00097437001</name>
</gene>
<dbReference type="PaxDb" id="3708-A0A078ILD8"/>
<evidence type="ECO:0000256" key="1">
    <source>
        <dbReference type="ARBA" id="ARBA00004613"/>
    </source>
</evidence>
<sequence length="86" mass="9141">MSNLKGTSRGMVVAILIAACVFMLSNIATGKFIGYPPIDRGDNPPGCDPNYPGSCQPPQPANPYKRGCTIGSRCKRVPPLPPKINI</sequence>
<dbReference type="Gramene" id="CDY50752">
    <property type="protein sequence ID" value="CDY50752"/>
    <property type="gene ID" value="GSBRNA2T00097437001"/>
</dbReference>
<keyword evidence="5" id="KW-0732">Signal</keyword>
<evidence type="ECO:0000313" key="10">
    <source>
        <dbReference type="Proteomes" id="UP000028999"/>
    </source>
</evidence>
<evidence type="ECO:0000256" key="2">
    <source>
        <dbReference type="ARBA" id="ARBA00009178"/>
    </source>
</evidence>
<evidence type="ECO:0000256" key="5">
    <source>
        <dbReference type="ARBA" id="ARBA00022729"/>
    </source>
</evidence>
<dbReference type="PANTHER" id="PTHR34270">
    <property type="entry name" value="PROTEIN RALF-LIKE 15-RELATED"/>
    <property type="match status" value="1"/>
</dbReference>
<proteinExistence type="inferred from homology"/>
<evidence type="ECO:0000313" key="8">
    <source>
        <dbReference type="EMBL" id="CAF2103208.1"/>
    </source>
</evidence>
<comment type="similarity">
    <text evidence="2">Belongs to the plant rapid alkalinization factor (RALF) family.</text>
</comment>
<dbReference type="EMBL" id="LK032937">
    <property type="protein sequence ID" value="CDY50752.1"/>
    <property type="molecule type" value="Genomic_DNA"/>
</dbReference>
<dbReference type="GO" id="GO:0005576">
    <property type="term" value="C:extracellular region"/>
    <property type="evidence" value="ECO:0007669"/>
    <property type="project" value="UniProtKB-SubCell"/>
</dbReference>
<reference evidence="9" key="2">
    <citation type="submission" date="2014-06" db="EMBL/GenBank/DDBJ databases">
        <authorList>
            <person name="Genoscope - CEA"/>
        </authorList>
    </citation>
    <scope>NUCLEOTIDE SEQUENCE</scope>
</reference>